<evidence type="ECO:0000313" key="3">
    <source>
        <dbReference type="EMBL" id="CUQ07318.1"/>
    </source>
</evidence>
<organism evidence="3 6">
    <name type="scientific">Anaerotruncus colihominis</name>
    <dbReference type="NCBI Taxonomy" id="169435"/>
    <lineage>
        <taxon>Bacteria</taxon>
        <taxon>Bacillati</taxon>
        <taxon>Bacillota</taxon>
        <taxon>Clostridia</taxon>
        <taxon>Eubacteriales</taxon>
        <taxon>Oscillospiraceae</taxon>
        <taxon>Anaerotruncus</taxon>
    </lineage>
</organism>
<dbReference type="Pfam" id="PF13561">
    <property type="entry name" value="adh_short_C2"/>
    <property type="match status" value="1"/>
</dbReference>
<keyword evidence="2 3" id="KW-0560">Oxidoreductase</keyword>
<reference evidence="4" key="3">
    <citation type="journal article" date="2018" name="BMC Genomics">
        <title>Whole genome sequencing and function prediction of 133 gut anaerobes isolated from chicken caecum in pure cultures.</title>
        <authorList>
            <person name="Medvecky M."/>
            <person name="Cejkova D."/>
            <person name="Polansky O."/>
            <person name="Karasova D."/>
            <person name="Kubasova T."/>
            <person name="Cizek A."/>
            <person name="Rychlik I."/>
        </authorList>
    </citation>
    <scope>NUCLEOTIDE SEQUENCE</scope>
    <source>
        <strain evidence="4">An175</strain>
    </source>
</reference>
<dbReference type="PRINTS" id="PR00080">
    <property type="entry name" value="SDRFAMILY"/>
</dbReference>
<dbReference type="Proteomes" id="UP000095765">
    <property type="component" value="Unassembled WGS sequence"/>
</dbReference>
<accession>A0A174THJ5</accession>
<dbReference type="InterPro" id="IPR036291">
    <property type="entry name" value="NAD(P)-bd_dom_sf"/>
</dbReference>
<dbReference type="PROSITE" id="PS00061">
    <property type="entry name" value="ADH_SHORT"/>
    <property type="match status" value="1"/>
</dbReference>
<reference evidence="5 8" key="4">
    <citation type="submission" date="2018-08" db="EMBL/GenBank/DDBJ databases">
        <title>A genome reference for cultivated species of the human gut microbiota.</title>
        <authorList>
            <person name="Zou Y."/>
            <person name="Xue W."/>
            <person name="Luo G."/>
        </authorList>
    </citation>
    <scope>NUCLEOTIDE SEQUENCE [LARGE SCALE GENOMIC DNA]</scope>
    <source>
        <strain evidence="5 8">TF05-12AC</strain>
    </source>
</reference>
<reference evidence="7" key="2">
    <citation type="submission" date="2017-04" db="EMBL/GenBank/DDBJ databases">
        <title>Function of individual gut microbiota members based on whole genome sequencing of pure cultures obtained from chicken caecum.</title>
        <authorList>
            <person name="Medvecky M."/>
            <person name="Cejkova D."/>
            <person name="Polansky O."/>
            <person name="Karasova D."/>
            <person name="Kubasova T."/>
            <person name="Cizek A."/>
            <person name="Rychlik I."/>
        </authorList>
    </citation>
    <scope>NUCLEOTIDE SEQUENCE [LARGE SCALE GENOMIC DNA]</scope>
    <source>
        <strain evidence="7">An175</strain>
    </source>
</reference>
<evidence type="ECO:0000256" key="1">
    <source>
        <dbReference type="ARBA" id="ARBA00006484"/>
    </source>
</evidence>
<evidence type="ECO:0000313" key="7">
    <source>
        <dbReference type="Proteomes" id="UP000196386"/>
    </source>
</evidence>
<dbReference type="EMBL" id="QVME01000008">
    <property type="protein sequence ID" value="RGE66344.1"/>
    <property type="molecule type" value="Genomic_DNA"/>
</dbReference>
<evidence type="ECO:0000313" key="6">
    <source>
        <dbReference type="Proteomes" id="UP000095765"/>
    </source>
</evidence>
<sequence>MANFHIKGKTAVITGASGILCSTLARELAAHGAKIALLDIAPERAGQLAQEINGAGAEAVSFYCDVLNRESIEKAGQAVANRFGGVDILINGAGGNKPAATASPELSFFDLPGDALSWVLNLNLMGTIYPTQVFGRFMAKQGSGCVVNISSMAAFTPLTNTVAYSAAKAAVSNFTQWMAVYFSQNCSPKIRVNAIAPGFLLTQQNDYLLKNPDGSDTERGRKIISGTPMGRYGLPAELAGAVIFLCSPAASFITGAVLPIDGGFSAYCGV</sequence>
<dbReference type="Proteomes" id="UP000196386">
    <property type="component" value="Unassembled WGS sequence"/>
</dbReference>
<dbReference type="GO" id="GO:0005975">
    <property type="term" value="P:carbohydrate metabolic process"/>
    <property type="evidence" value="ECO:0007669"/>
    <property type="project" value="UniProtKB-ARBA"/>
</dbReference>
<name>A0A174THJ5_9FIRM</name>
<protein>
    <submittedName>
        <fullName evidence="4">D-mannonate oxidoreductase</fullName>
    </submittedName>
    <submittedName>
        <fullName evidence="5">SDR family oxidoreductase</fullName>
    </submittedName>
    <submittedName>
        <fullName evidence="3">Uncharacterized oxidoreductase HI_0048</fullName>
        <ecNumber evidence="3">1.-.-.-</ecNumber>
    </submittedName>
</protein>
<dbReference type="AlphaFoldDB" id="A0A174THJ5"/>
<dbReference type="PANTHER" id="PTHR42760">
    <property type="entry name" value="SHORT-CHAIN DEHYDROGENASES/REDUCTASES FAMILY MEMBER"/>
    <property type="match status" value="1"/>
</dbReference>
<dbReference type="FunFam" id="3.40.50.720:FF:000240">
    <property type="entry name" value="SDR family oxidoreductase"/>
    <property type="match status" value="1"/>
</dbReference>
<reference evidence="3 6" key="1">
    <citation type="submission" date="2015-09" db="EMBL/GenBank/DDBJ databases">
        <authorList>
            <consortium name="Pathogen Informatics"/>
        </authorList>
    </citation>
    <scope>NUCLEOTIDE SEQUENCE [LARGE SCALE GENOMIC DNA]</scope>
    <source>
        <strain evidence="3 6">2789STDY5834939</strain>
    </source>
</reference>
<dbReference type="InterPro" id="IPR002347">
    <property type="entry name" value="SDR_fam"/>
</dbReference>
<dbReference type="InterPro" id="IPR020904">
    <property type="entry name" value="Sc_DH/Rdtase_CS"/>
</dbReference>
<evidence type="ECO:0000313" key="5">
    <source>
        <dbReference type="EMBL" id="RGE66344.1"/>
    </source>
</evidence>
<dbReference type="EMBL" id="NFKP01000007">
    <property type="protein sequence ID" value="OUP69766.1"/>
    <property type="molecule type" value="Genomic_DNA"/>
</dbReference>
<dbReference type="SUPFAM" id="SSF51735">
    <property type="entry name" value="NAD(P)-binding Rossmann-fold domains"/>
    <property type="match status" value="1"/>
</dbReference>
<dbReference type="EMBL" id="CZBE01000024">
    <property type="protein sequence ID" value="CUQ07318.1"/>
    <property type="molecule type" value="Genomic_DNA"/>
</dbReference>
<dbReference type="PANTHER" id="PTHR42760:SF115">
    <property type="entry name" value="3-OXOACYL-[ACYL-CARRIER-PROTEIN] REDUCTASE FABG"/>
    <property type="match status" value="1"/>
</dbReference>
<dbReference type="Gene3D" id="3.40.50.720">
    <property type="entry name" value="NAD(P)-binding Rossmann-like Domain"/>
    <property type="match status" value="1"/>
</dbReference>
<comment type="similarity">
    <text evidence="1">Belongs to the short-chain dehydrogenases/reductases (SDR) family.</text>
</comment>
<dbReference type="OrthoDB" id="9803333at2"/>
<evidence type="ECO:0000313" key="8">
    <source>
        <dbReference type="Proteomes" id="UP000260828"/>
    </source>
</evidence>
<dbReference type="EC" id="1.-.-.-" evidence="3"/>
<dbReference type="RefSeq" id="WP_024731306.1">
    <property type="nucleotide sequence ID" value="NZ_CABIWA010000015.1"/>
</dbReference>
<proteinExistence type="inferred from homology"/>
<evidence type="ECO:0000256" key="2">
    <source>
        <dbReference type="ARBA" id="ARBA00023002"/>
    </source>
</evidence>
<dbReference type="PRINTS" id="PR00081">
    <property type="entry name" value="GDHRDH"/>
</dbReference>
<dbReference type="GO" id="GO:0016616">
    <property type="term" value="F:oxidoreductase activity, acting on the CH-OH group of donors, NAD or NADP as acceptor"/>
    <property type="evidence" value="ECO:0007669"/>
    <property type="project" value="UniProtKB-ARBA"/>
</dbReference>
<dbReference type="GeneID" id="72463617"/>
<evidence type="ECO:0000313" key="4">
    <source>
        <dbReference type="EMBL" id="OUP69766.1"/>
    </source>
</evidence>
<gene>
    <name evidence="4" type="ORF">B5F11_07180</name>
    <name evidence="5" type="ORF">DXC40_13755</name>
    <name evidence="3" type="ORF">ERS852551_03003</name>
</gene>
<dbReference type="NCBIfam" id="NF006132">
    <property type="entry name" value="PRK08277.1"/>
    <property type="match status" value="1"/>
</dbReference>
<dbReference type="Proteomes" id="UP000260828">
    <property type="component" value="Unassembled WGS sequence"/>
</dbReference>